<keyword evidence="7" id="KW-0808">Transferase</keyword>
<evidence type="ECO:0000313" key="8">
    <source>
        <dbReference type="Proteomes" id="UP000818624"/>
    </source>
</evidence>
<name>A0ABY8EWD2_MALFU</name>
<evidence type="ECO:0000256" key="5">
    <source>
        <dbReference type="SAM" id="MobiDB-lite"/>
    </source>
</evidence>
<accession>A0ABY8EWD2</accession>
<evidence type="ECO:0000313" key="7">
    <source>
        <dbReference type="EMBL" id="WFD49209.1"/>
    </source>
</evidence>
<dbReference type="InterPro" id="IPR013083">
    <property type="entry name" value="Znf_RING/FYVE/PHD"/>
</dbReference>
<evidence type="ECO:0000256" key="3">
    <source>
        <dbReference type="ARBA" id="ARBA00022833"/>
    </source>
</evidence>
<evidence type="ECO:0000256" key="2">
    <source>
        <dbReference type="ARBA" id="ARBA00022771"/>
    </source>
</evidence>
<feature type="region of interest" description="Disordered" evidence="5">
    <location>
        <begin position="121"/>
        <end position="149"/>
    </location>
</feature>
<feature type="zinc finger region" description="UBR-type" evidence="4">
    <location>
        <begin position="59"/>
        <end position="139"/>
    </location>
</feature>
<dbReference type="SMART" id="SM00249">
    <property type="entry name" value="PHD"/>
    <property type="match status" value="1"/>
</dbReference>
<dbReference type="InterPro" id="IPR040204">
    <property type="entry name" value="UBR7"/>
</dbReference>
<keyword evidence="8" id="KW-1185">Reference proteome</keyword>
<sequence>MTKRARTDEATRDASPSLPDPQAPAPNIAPELGFTAQDLIQQQEQLEADANAAYPFQLDTCTHALGPIRQPVYACRTCGGGGVCAACSVMCHGEHELVELFHKRDFRCDCGTPSLYRERTDLTDTDRPRDAQPCALRKNEPNKGWDEPNHNKYTHNFQGHFCICERGKSYDPQTEEETMYQCLVCEEWYHESCTSLGTRPIFSADTFEHLVCDACVQHPDARLLRTYAGTRHWMLLAPDGPDTWDGVAAEVHSGTKLYGRVGAASGEADAAPASEAAPATEAAPTAEAPAAAPASDAAPLGKRARAPCTAAAEIHPSVLHPQARTDVFLDAAFRQRLCGCADCEAAWRAQYPFVYEEETTYEPPTEADDAVSTTSSTYDRAVAALGQLPRVQMLESLRAYEQLRNALYEHLRPYAERHEPVDEEAVRAFFREHEARRSQSKS</sequence>
<dbReference type="PROSITE" id="PS51157">
    <property type="entry name" value="ZF_UBR"/>
    <property type="match status" value="1"/>
</dbReference>
<feature type="domain" description="UBR-type" evidence="6">
    <location>
        <begin position="59"/>
        <end position="139"/>
    </location>
</feature>
<dbReference type="Gene3D" id="3.30.40.10">
    <property type="entry name" value="Zinc/RING finger domain, C3HC4 (zinc finger)"/>
    <property type="match status" value="1"/>
</dbReference>
<reference evidence="7 8" key="1">
    <citation type="journal article" date="2020" name="Elife">
        <title>Loss of centromere function drives karyotype evolution in closely related Malassezia species.</title>
        <authorList>
            <person name="Sankaranarayanan S.R."/>
            <person name="Ianiri G."/>
            <person name="Coelho M.A."/>
            <person name="Reza M.H."/>
            <person name="Thimmappa B.C."/>
            <person name="Ganguly P."/>
            <person name="Vadnala R.N."/>
            <person name="Sun S."/>
            <person name="Siddharthan R."/>
            <person name="Tellgren-Roth C."/>
            <person name="Dawson T.L."/>
            <person name="Heitman J."/>
            <person name="Sanyal K."/>
        </authorList>
    </citation>
    <scope>NUCLEOTIDE SEQUENCE [LARGE SCALE GENOMIC DNA]</scope>
    <source>
        <strain evidence="7">CBS14141</strain>
    </source>
</reference>
<keyword evidence="1" id="KW-0479">Metal-binding</keyword>
<dbReference type="Pfam" id="PF02207">
    <property type="entry name" value="zf-UBR"/>
    <property type="match status" value="1"/>
</dbReference>
<evidence type="ECO:0000259" key="6">
    <source>
        <dbReference type="PROSITE" id="PS51157"/>
    </source>
</evidence>
<proteinExistence type="predicted"/>
<dbReference type="CDD" id="cd19677">
    <property type="entry name" value="UBR-box_UBR7"/>
    <property type="match status" value="1"/>
</dbReference>
<keyword evidence="7" id="KW-0012">Acyltransferase</keyword>
<evidence type="ECO:0000256" key="1">
    <source>
        <dbReference type="ARBA" id="ARBA00022723"/>
    </source>
</evidence>
<feature type="compositionally biased region" description="Basic and acidic residues" evidence="5">
    <location>
        <begin position="1"/>
        <end position="12"/>
    </location>
</feature>
<feature type="compositionally biased region" description="Basic and acidic residues" evidence="5">
    <location>
        <begin position="137"/>
        <end position="149"/>
    </location>
</feature>
<dbReference type="EC" id="2.3.2.27" evidence="7"/>
<gene>
    <name evidence="7" type="ORF">GLX27_003889</name>
</gene>
<dbReference type="SMART" id="SM00396">
    <property type="entry name" value="ZnF_UBR1"/>
    <property type="match status" value="1"/>
</dbReference>
<evidence type="ECO:0000256" key="4">
    <source>
        <dbReference type="PROSITE-ProRule" id="PRU00508"/>
    </source>
</evidence>
<keyword evidence="3" id="KW-0862">Zinc</keyword>
<dbReference type="InterPro" id="IPR001965">
    <property type="entry name" value="Znf_PHD"/>
</dbReference>
<organism evidence="7 8">
    <name type="scientific">Malassezia furfur</name>
    <name type="common">Pityriasis versicolor infection agent</name>
    <name type="synonym">Pityrosporum furfur</name>
    <dbReference type="NCBI Taxonomy" id="55194"/>
    <lineage>
        <taxon>Eukaryota</taxon>
        <taxon>Fungi</taxon>
        <taxon>Dikarya</taxon>
        <taxon>Basidiomycota</taxon>
        <taxon>Ustilaginomycotina</taxon>
        <taxon>Malasseziomycetes</taxon>
        <taxon>Malasseziales</taxon>
        <taxon>Malasseziaceae</taxon>
        <taxon>Malassezia</taxon>
    </lineage>
</organism>
<keyword evidence="2" id="KW-0863">Zinc-finger</keyword>
<feature type="region of interest" description="Disordered" evidence="5">
    <location>
        <begin position="269"/>
        <end position="299"/>
    </location>
</feature>
<dbReference type="InterPro" id="IPR011011">
    <property type="entry name" value="Znf_FYVE_PHD"/>
</dbReference>
<dbReference type="PANTHER" id="PTHR13513">
    <property type="entry name" value="E3 UBIQUITIN-PROTEIN LIGASE UBR7"/>
    <property type="match status" value="1"/>
</dbReference>
<dbReference type="GO" id="GO:0061630">
    <property type="term" value="F:ubiquitin protein ligase activity"/>
    <property type="evidence" value="ECO:0007669"/>
    <property type="project" value="UniProtKB-EC"/>
</dbReference>
<dbReference type="EMBL" id="CP046237">
    <property type="protein sequence ID" value="WFD49209.1"/>
    <property type="molecule type" value="Genomic_DNA"/>
</dbReference>
<dbReference type="InterPro" id="IPR003126">
    <property type="entry name" value="Znf_UBR"/>
</dbReference>
<feature type="region of interest" description="Disordered" evidence="5">
    <location>
        <begin position="1"/>
        <end position="27"/>
    </location>
</feature>
<dbReference type="InterPro" id="IPR047506">
    <property type="entry name" value="UBR7-like_UBR-box"/>
</dbReference>
<dbReference type="PANTHER" id="PTHR13513:SF9">
    <property type="entry name" value="E3 UBIQUITIN-PROTEIN LIGASE UBR7-RELATED"/>
    <property type="match status" value="1"/>
</dbReference>
<feature type="compositionally biased region" description="Basic and acidic residues" evidence="5">
    <location>
        <begin position="121"/>
        <end position="130"/>
    </location>
</feature>
<protein>
    <submittedName>
        <fullName evidence="7">RING-type E3 ubiquitin transferase</fullName>
        <ecNumber evidence="7">2.3.2.27</ecNumber>
    </submittedName>
</protein>
<dbReference type="Proteomes" id="UP000818624">
    <property type="component" value="Chromosome 4"/>
</dbReference>
<dbReference type="SUPFAM" id="SSF57903">
    <property type="entry name" value="FYVE/PHD zinc finger"/>
    <property type="match status" value="1"/>
</dbReference>